<dbReference type="KEGG" id="taa:NMY3_02427"/>
<gene>
    <name evidence="1" type="ORF">NMY3_02427</name>
</gene>
<evidence type="ECO:0000313" key="2">
    <source>
        <dbReference type="Proteomes" id="UP000058925"/>
    </source>
</evidence>
<name>A0A654M1Z8_9ARCH</name>
<keyword evidence="2" id="KW-1185">Reference proteome</keyword>
<protein>
    <submittedName>
        <fullName evidence="1">Uncharacterized protein</fullName>
    </submittedName>
</protein>
<organism evidence="1 2">
    <name type="scientific">Candidatus Nitrosocosmicus oleophilus</name>
    <dbReference type="NCBI Taxonomy" id="1353260"/>
    <lineage>
        <taxon>Archaea</taxon>
        <taxon>Nitrososphaerota</taxon>
        <taxon>Nitrososphaeria</taxon>
        <taxon>Nitrososphaerales</taxon>
        <taxon>Nitrososphaeraceae</taxon>
        <taxon>Candidatus Nitrosocosmicus</taxon>
    </lineage>
</organism>
<dbReference type="AlphaFoldDB" id="A0A654M1Z8"/>
<dbReference type="EMBL" id="CP012850">
    <property type="protein sequence ID" value="ALI36623.1"/>
    <property type="molecule type" value="Genomic_DNA"/>
</dbReference>
<reference evidence="2" key="1">
    <citation type="submission" date="2015-10" db="EMBL/GenBank/DDBJ databases">
        <title>Niche specialization of a soil ammonia-oxidizing archaeon, Candidatus Nitrosocosmicus oleophilus.</title>
        <authorList>
            <person name="Jung M.-Y."/>
            <person name="Rhee S.-K."/>
        </authorList>
    </citation>
    <scope>NUCLEOTIDE SEQUENCE [LARGE SCALE GENOMIC DNA]</scope>
    <source>
        <strain evidence="2">MY3</strain>
    </source>
</reference>
<proteinExistence type="predicted"/>
<sequence>MMKETEVETLFQLDAKIGGNSKRREILYSFIEPLNSLYLEKTEIYRAQIQSCRNLSKYIRSNEDTQIIDKEISQLQITLSLQTP</sequence>
<evidence type="ECO:0000313" key="1">
    <source>
        <dbReference type="EMBL" id="ALI36623.1"/>
    </source>
</evidence>
<accession>A0A654M1Z8</accession>
<dbReference type="Proteomes" id="UP000058925">
    <property type="component" value="Chromosome"/>
</dbReference>